<dbReference type="Pfam" id="PF02627">
    <property type="entry name" value="CMD"/>
    <property type="match status" value="1"/>
</dbReference>
<dbReference type="InterPro" id="IPR003779">
    <property type="entry name" value="CMD-like"/>
</dbReference>
<dbReference type="PANTHER" id="PTHR33570:SF10">
    <property type="entry name" value="GAMMA-CARBOXYMUCONOLACTONE DECARBOXYLASE"/>
    <property type="match status" value="1"/>
</dbReference>
<dbReference type="InterPro" id="IPR052512">
    <property type="entry name" value="4CMD/NDH-1_regulator"/>
</dbReference>
<name>A0A1N7RRQ8_9BURK</name>
<organism evidence="2 3">
    <name type="scientific">Paraburkholderia piptadeniae</name>
    <dbReference type="NCBI Taxonomy" id="1701573"/>
    <lineage>
        <taxon>Bacteria</taxon>
        <taxon>Pseudomonadati</taxon>
        <taxon>Pseudomonadota</taxon>
        <taxon>Betaproteobacteria</taxon>
        <taxon>Burkholderiales</taxon>
        <taxon>Burkholderiaceae</taxon>
        <taxon>Paraburkholderia</taxon>
    </lineage>
</organism>
<dbReference type="SUPFAM" id="SSF69118">
    <property type="entry name" value="AhpD-like"/>
    <property type="match status" value="1"/>
</dbReference>
<feature type="domain" description="Carboxymuconolactone decarboxylase-like" evidence="1">
    <location>
        <begin position="2"/>
        <end position="68"/>
    </location>
</feature>
<dbReference type="AlphaFoldDB" id="A0A1N7RRQ8"/>
<keyword evidence="3" id="KW-1185">Reference proteome</keyword>
<dbReference type="PANTHER" id="PTHR33570">
    <property type="entry name" value="4-CARBOXYMUCONOLACTONE DECARBOXYLASE FAMILY PROTEIN"/>
    <property type="match status" value="1"/>
</dbReference>
<dbReference type="GO" id="GO:0051920">
    <property type="term" value="F:peroxiredoxin activity"/>
    <property type="evidence" value="ECO:0007669"/>
    <property type="project" value="InterPro"/>
</dbReference>
<gene>
    <name evidence="2" type="ORF">BN2476_140015</name>
</gene>
<accession>A0A1N7RRQ8</accession>
<dbReference type="Gene3D" id="1.20.1290.10">
    <property type="entry name" value="AhpD-like"/>
    <property type="match status" value="1"/>
</dbReference>
<evidence type="ECO:0000313" key="2">
    <source>
        <dbReference type="EMBL" id="SIT37811.1"/>
    </source>
</evidence>
<proteinExistence type="predicted"/>
<comment type="caution">
    <text evidence="2">The sequence shown here is derived from an EMBL/GenBank/DDBJ whole genome shotgun (WGS) entry which is preliminary data.</text>
</comment>
<dbReference type="Proteomes" id="UP000195569">
    <property type="component" value="Unassembled WGS sequence"/>
</dbReference>
<reference evidence="2" key="1">
    <citation type="submission" date="2016-12" db="EMBL/GenBank/DDBJ databases">
        <authorList>
            <person name="Moulin L."/>
        </authorList>
    </citation>
    <scope>NUCLEOTIDE SEQUENCE [LARGE SCALE GENOMIC DNA]</scope>
    <source>
        <strain evidence="2">STM 7183</strain>
    </source>
</reference>
<dbReference type="EMBL" id="CYGY02000014">
    <property type="protein sequence ID" value="SIT37811.1"/>
    <property type="molecule type" value="Genomic_DNA"/>
</dbReference>
<dbReference type="InterPro" id="IPR029032">
    <property type="entry name" value="AhpD-like"/>
</dbReference>
<sequence>MGDVYARPQLDLLSREMVTVAAMGSAPPQLKVHMHGLLNVGDTREQQFEVVTHIAAHSGFPRAISASLANKKALSDRAHAVH</sequence>
<evidence type="ECO:0000259" key="1">
    <source>
        <dbReference type="Pfam" id="PF02627"/>
    </source>
</evidence>
<evidence type="ECO:0000313" key="3">
    <source>
        <dbReference type="Proteomes" id="UP000195569"/>
    </source>
</evidence>
<protein>
    <submittedName>
        <fullName evidence="2">Carboxymuconolactone decarboxylase</fullName>
    </submittedName>
</protein>